<dbReference type="CDD" id="cd17324">
    <property type="entry name" value="MFS_NepI_like"/>
    <property type="match status" value="1"/>
</dbReference>
<evidence type="ECO:0000256" key="2">
    <source>
        <dbReference type="ARBA" id="ARBA00022475"/>
    </source>
</evidence>
<feature type="transmembrane region" description="Helical" evidence="6">
    <location>
        <begin position="310"/>
        <end position="335"/>
    </location>
</feature>
<feature type="transmembrane region" description="Helical" evidence="6">
    <location>
        <begin position="347"/>
        <end position="368"/>
    </location>
</feature>
<dbReference type="Pfam" id="PF07690">
    <property type="entry name" value="MFS_1"/>
    <property type="match status" value="1"/>
</dbReference>
<keyword evidence="5 6" id="KW-0472">Membrane</keyword>
<sequence length="399" mass="43587">MKQQTECLMPTADTIASPERLPLLQLLALTLASFLATANETIPAGLLDQIASGFMTSEAWAGQTVTLCALGAGIAAIPLTVLTKKYPQRNLLLISLITFSVCNLLTALSTHFIFVLCLRFIIGLATGLAWSILATYARSMAPPHLQGRALAIAMLGIPLALALGVPLSAWLSAFIGWRNIFIILSITALLLTVWVLFRVPNYQKNTSQRSVALKTVFTMPGVRPILFLVMAWILSHYLLYTYITPLLTDLGLKTQIDFILLVFGLSTLLGIWLIGLLVDQHLKKLIFISLTTFLIISVLLSLSFNHLGLMLFTVFTVIWGLSFSGAPTLLQTVLANAARENADIAQSLLVTVFNLSFACSGIIGGILLETLGTHYFPFLITFILAVALEVLFIYKKVIF</sequence>
<feature type="transmembrane region" description="Helical" evidence="6">
    <location>
        <begin position="217"/>
        <end position="238"/>
    </location>
</feature>
<dbReference type="AlphaFoldDB" id="A0AA42I5G5"/>
<gene>
    <name evidence="8" type="ORF">N7644_02070</name>
</gene>
<feature type="domain" description="Major facilitator superfamily (MFS) profile" evidence="7">
    <location>
        <begin position="25"/>
        <end position="399"/>
    </location>
</feature>
<feature type="transmembrane region" description="Helical" evidence="6">
    <location>
        <begin position="59"/>
        <end position="79"/>
    </location>
</feature>
<feature type="transmembrane region" description="Helical" evidence="6">
    <location>
        <begin position="120"/>
        <end position="137"/>
    </location>
</feature>
<evidence type="ECO:0000313" key="8">
    <source>
        <dbReference type="EMBL" id="MDH0562460.1"/>
    </source>
</evidence>
<keyword evidence="4 6" id="KW-1133">Transmembrane helix</keyword>
<dbReference type="InterPro" id="IPR036259">
    <property type="entry name" value="MFS_trans_sf"/>
</dbReference>
<dbReference type="RefSeq" id="WP_279694243.1">
    <property type="nucleotide sequence ID" value="NZ_JAOEEO010000001.1"/>
</dbReference>
<dbReference type="PANTHER" id="PTHR43124:SF3">
    <property type="entry name" value="CHLORAMPHENICOL EFFLUX PUMP RV0191"/>
    <property type="match status" value="1"/>
</dbReference>
<evidence type="ECO:0000259" key="7">
    <source>
        <dbReference type="PROSITE" id="PS50850"/>
    </source>
</evidence>
<dbReference type="InterPro" id="IPR020846">
    <property type="entry name" value="MFS_dom"/>
</dbReference>
<feature type="transmembrane region" description="Helical" evidence="6">
    <location>
        <begin position="177"/>
        <end position="197"/>
    </location>
</feature>
<dbReference type="Gene3D" id="1.20.1250.20">
    <property type="entry name" value="MFS general substrate transporter like domains"/>
    <property type="match status" value="1"/>
</dbReference>
<organism evidence="8 9">
    <name type="scientific">Acinetobacter courvalinii</name>
    <dbReference type="NCBI Taxonomy" id="280147"/>
    <lineage>
        <taxon>Bacteria</taxon>
        <taxon>Pseudomonadati</taxon>
        <taxon>Pseudomonadota</taxon>
        <taxon>Gammaproteobacteria</taxon>
        <taxon>Moraxellales</taxon>
        <taxon>Moraxellaceae</taxon>
        <taxon>Acinetobacter</taxon>
    </lineage>
</organism>
<feature type="transmembrane region" description="Helical" evidence="6">
    <location>
        <begin position="285"/>
        <end position="304"/>
    </location>
</feature>
<dbReference type="GO" id="GO:0005886">
    <property type="term" value="C:plasma membrane"/>
    <property type="evidence" value="ECO:0007669"/>
    <property type="project" value="UniProtKB-SubCell"/>
</dbReference>
<comment type="caution">
    <text evidence="8">The sequence shown here is derived from an EMBL/GenBank/DDBJ whole genome shotgun (WGS) entry which is preliminary data.</text>
</comment>
<evidence type="ECO:0000256" key="4">
    <source>
        <dbReference type="ARBA" id="ARBA00022989"/>
    </source>
</evidence>
<evidence type="ECO:0000256" key="1">
    <source>
        <dbReference type="ARBA" id="ARBA00004651"/>
    </source>
</evidence>
<dbReference type="EMBL" id="JAOEEO010000001">
    <property type="protein sequence ID" value="MDH0562460.1"/>
    <property type="molecule type" value="Genomic_DNA"/>
</dbReference>
<feature type="transmembrane region" description="Helical" evidence="6">
    <location>
        <begin position="149"/>
        <end position="171"/>
    </location>
</feature>
<keyword evidence="3 6" id="KW-0812">Transmembrane</keyword>
<dbReference type="InterPro" id="IPR050189">
    <property type="entry name" value="MFS_Efflux_Transporters"/>
</dbReference>
<evidence type="ECO:0000256" key="6">
    <source>
        <dbReference type="SAM" id="Phobius"/>
    </source>
</evidence>
<proteinExistence type="predicted"/>
<dbReference type="SUPFAM" id="SSF103473">
    <property type="entry name" value="MFS general substrate transporter"/>
    <property type="match status" value="1"/>
</dbReference>
<dbReference type="PANTHER" id="PTHR43124">
    <property type="entry name" value="PURINE EFFLUX PUMP PBUE"/>
    <property type="match status" value="1"/>
</dbReference>
<dbReference type="GO" id="GO:0022857">
    <property type="term" value="F:transmembrane transporter activity"/>
    <property type="evidence" value="ECO:0007669"/>
    <property type="project" value="InterPro"/>
</dbReference>
<evidence type="ECO:0000256" key="3">
    <source>
        <dbReference type="ARBA" id="ARBA00022692"/>
    </source>
</evidence>
<reference evidence="8" key="1">
    <citation type="submission" date="2022-09" db="EMBL/GenBank/DDBJ databases">
        <title>Intensive care unit water sources are persistently colonized with multi-drug resistant bacteria and are the site of extensive horizontal gene transfer of antibiotic resistance genes.</title>
        <authorList>
            <person name="Diorio-Toth L."/>
        </authorList>
    </citation>
    <scope>NUCLEOTIDE SEQUENCE</scope>
    <source>
        <strain evidence="8">GD04005</strain>
    </source>
</reference>
<evidence type="ECO:0000313" key="9">
    <source>
        <dbReference type="Proteomes" id="UP001159329"/>
    </source>
</evidence>
<evidence type="ECO:0000256" key="5">
    <source>
        <dbReference type="ARBA" id="ARBA00023136"/>
    </source>
</evidence>
<accession>A0AA42I5G5</accession>
<feature type="transmembrane region" description="Helical" evidence="6">
    <location>
        <begin position="21"/>
        <end position="39"/>
    </location>
</feature>
<dbReference type="InterPro" id="IPR011701">
    <property type="entry name" value="MFS"/>
</dbReference>
<name>A0AA42I5G5_9GAMM</name>
<comment type="subcellular location">
    <subcellularLocation>
        <location evidence="1">Cell membrane</location>
        <topology evidence="1">Multi-pass membrane protein</topology>
    </subcellularLocation>
</comment>
<dbReference type="Proteomes" id="UP001159329">
    <property type="component" value="Unassembled WGS sequence"/>
</dbReference>
<feature type="transmembrane region" description="Helical" evidence="6">
    <location>
        <begin position="258"/>
        <end position="278"/>
    </location>
</feature>
<dbReference type="PROSITE" id="PS50850">
    <property type="entry name" value="MFS"/>
    <property type="match status" value="1"/>
</dbReference>
<feature type="transmembrane region" description="Helical" evidence="6">
    <location>
        <begin position="374"/>
        <end position="394"/>
    </location>
</feature>
<keyword evidence="2" id="KW-1003">Cell membrane</keyword>
<protein>
    <submittedName>
        <fullName evidence="8">MFS transporter</fullName>
    </submittedName>
</protein>
<feature type="transmembrane region" description="Helical" evidence="6">
    <location>
        <begin position="91"/>
        <end position="114"/>
    </location>
</feature>